<feature type="compositionally biased region" description="Low complexity" evidence="1">
    <location>
        <begin position="81"/>
        <end position="90"/>
    </location>
</feature>
<evidence type="ECO:0000313" key="3">
    <source>
        <dbReference type="Proteomes" id="UP000256964"/>
    </source>
</evidence>
<feature type="compositionally biased region" description="Basic and acidic residues" evidence="1">
    <location>
        <begin position="121"/>
        <end position="130"/>
    </location>
</feature>
<name>A0A371CTS4_9APHY</name>
<feature type="compositionally biased region" description="Pro residues" evidence="1">
    <location>
        <begin position="71"/>
        <end position="80"/>
    </location>
</feature>
<accession>A0A371CTS4</accession>
<dbReference type="AlphaFoldDB" id="A0A371CTS4"/>
<reference evidence="2 3" key="1">
    <citation type="journal article" date="2018" name="Biotechnol. Biofuels">
        <title>Integrative visual omics of the white-rot fungus Polyporus brumalis exposes the biotechnological potential of its oxidative enzymes for delignifying raw plant biomass.</title>
        <authorList>
            <person name="Miyauchi S."/>
            <person name="Rancon A."/>
            <person name="Drula E."/>
            <person name="Hage H."/>
            <person name="Chaduli D."/>
            <person name="Favel A."/>
            <person name="Grisel S."/>
            <person name="Henrissat B."/>
            <person name="Herpoel-Gimbert I."/>
            <person name="Ruiz-Duenas F.J."/>
            <person name="Chevret D."/>
            <person name="Hainaut M."/>
            <person name="Lin J."/>
            <person name="Wang M."/>
            <person name="Pangilinan J."/>
            <person name="Lipzen A."/>
            <person name="Lesage-Meessen L."/>
            <person name="Navarro D."/>
            <person name="Riley R."/>
            <person name="Grigoriev I.V."/>
            <person name="Zhou S."/>
            <person name="Raouche S."/>
            <person name="Rosso M.N."/>
        </authorList>
    </citation>
    <scope>NUCLEOTIDE SEQUENCE [LARGE SCALE GENOMIC DNA]</scope>
    <source>
        <strain evidence="2 3">BRFM 1820</strain>
    </source>
</reference>
<protein>
    <submittedName>
        <fullName evidence="2">Uncharacterized protein</fullName>
    </submittedName>
</protein>
<evidence type="ECO:0000256" key="1">
    <source>
        <dbReference type="SAM" id="MobiDB-lite"/>
    </source>
</evidence>
<keyword evidence="3" id="KW-1185">Reference proteome</keyword>
<dbReference type="Proteomes" id="UP000256964">
    <property type="component" value="Unassembled WGS sequence"/>
</dbReference>
<feature type="region of interest" description="Disordered" evidence="1">
    <location>
        <begin position="39"/>
        <end position="98"/>
    </location>
</feature>
<proteinExistence type="predicted"/>
<feature type="region of interest" description="Disordered" evidence="1">
    <location>
        <begin position="110"/>
        <end position="132"/>
    </location>
</feature>
<gene>
    <name evidence="2" type="ORF">OH76DRAFT_1560200</name>
</gene>
<evidence type="ECO:0000313" key="2">
    <source>
        <dbReference type="EMBL" id="RDX43672.1"/>
    </source>
</evidence>
<sequence length="188" mass="20296">MHAYASVRHGLAEIASLRIPRASIRGIRKRTSLFALRLTEGQPPPVHSGGVSRSPSKGPARRGFVLTHLSPQPPSPPPDPHAFAPSHAQPQLPPLLVPPDNAMISVGTAWHEESDEEAAPEDPHKDKGAEELGDGVWSKFDKCGSVVQPVPCPGSASSLYEGPTPRVRCIRAHVKGRVDMTLERYPRV</sequence>
<dbReference type="EMBL" id="KZ857461">
    <property type="protein sequence ID" value="RDX43672.1"/>
    <property type="molecule type" value="Genomic_DNA"/>
</dbReference>
<organism evidence="2 3">
    <name type="scientific">Lentinus brumalis</name>
    <dbReference type="NCBI Taxonomy" id="2498619"/>
    <lineage>
        <taxon>Eukaryota</taxon>
        <taxon>Fungi</taxon>
        <taxon>Dikarya</taxon>
        <taxon>Basidiomycota</taxon>
        <taxon>Agaricomycotina</taxon>
        <taxon>Agaricomycetes</taxon>
        <taxon>Polyporales</taxon>
        <taxon>Polyporaceae</taxon>
        <taxon>Lentinus</taxon>
    </lineage>
</organism>